<accession>A0A9W9TNF6</accession>
<name>A0A9W9TNF6_9EURO</name>
<reference evidence="3" key="1">
    <citation type="submission" date="2022-11" db="EMBL/GenBank/DDBJ databases">
        <authorList>
            <person name="Petersen C."/>
        </authorList>
    </citation>
    <scope>NUCLEOTIDE SEQUENCE</scope>
    <source>
        <strain evidence="3">IBT 19713</strain>
    </source>
</reference>
<feature type="region of interest" description="Disordered" evidence="1">
    <location>
        <begin position="69"/>
        <end position="93"/>
    </location>
</feature>
<dbReference type="RefSeq" id="XP_058330967.1">
    <property type="nucleotide sequence ID" value="XM_058475227.1"/>
</dbReference>
<keyword evidence="2" id="KW-1133">Transmembrane helix</keyword>
<dbReference type="Pfam" id="PF03659">
    <property type="entry name" value="Glyco_hydro_71"/>
    <property type="match status" value="2"/>
</dbReference>
<feature type="region of interest" description="Disordered" evidence="1">
    <location>
        <begin position="134"/>
        <end position="164"/>
    </location>
</feature>
<organism evidence="3 4">
    <name type="scientific">Penicillium chermesinum</name>
    <dbReference type="NCBI Taxonomy" id="63820"/>
    <lineage>
        <taxon>Eukaryota</taxon>
        <taxon>Fungi</taxon>
        <taxon>Dikarya</taxon>
        <taxon>Ascomycota</taxon>
        <taxon>Pezizomycotina</taxon>
        <taxon>Eurotiomycetes</taxon>
        <taxon>Eurotiomycetidae</taxon>
        <taxon>Eurotiales</taxon>
        <taxon>Aspergillaceae</taxon>
        <taxon>Penicillium</taxon>
    </lineage>
</organism>
<evidence type="ECO:0000256" key="2">
    <source>
        <dbReference type="SAM" id="Phobius"/>
    </source>
</evidence>
<evidence type="ECO:0000256" key="1">
    <source>
        <dbReference type="SAM" id="MobiDB-lite"/>
    </source>
</evidence>
<keyword evidence="2" id="KW-0472">Membrane</keyword>
<dbReference type="CDD" id="cd11577">
    <property type="entry name" value="GH71"/>
    <property type="match status" value="1"/>
</dbReference>
<evidence type="ECO:0000313" key="3">
    <source>
        <dbReference type="EMBL" id="KAJ5232975.1"/>
    </source>
</evidence>
<keyword evidence="2" id="KW-0812">Transmembrane</keyword>
<comment type="caution">
    <text evidence="3">The sequence shown here is derived from an EMBL/GenBank/DDBJ whole genome shotgun (WGS) entry which is preliminary data.</text>
</comment>
<dbReference type="OrthoDB" id="3257981at2759"/>
<sequence length="549" mass="59994">MIRFKAADSDVVPIPTDSLNLPGPDSLDTRQKVGIWIVVLAAVLRFSFYAFRYYRRSRVSKKSELPLRDAYMSMPPDPNLERDRSENKNESLGDLRERAEVDGQHEIEMANEIDPPQLTENKTLQVEGLTKPRLATLDSEPTAAGPKSVDSVGGLDSSTDHASTDIQQGMDMGLDAFALNVGAPTADWAKDAVDQLFKAAGHTNGKFKLFFSFDLSAWDNLQDHIDLFNSYSSDFKKHNAVSLIPNLDTQNIDKYYNEPSSYLAEFVDIVDGFFSWESAWPAASDTPSNLSSTWDRNVMDFAHGASKAYMMGKAIFPRNAHKQYLTELGLSALQFKDCCGGNYYRIGEANLPQRMSQILDIAPDLVEVITWNDGGESHYIGNLWDEAYSGPDALQYANMSSFPHNAWQPLITSFINAFKAGSSASEMAPPGSDPIGAFWYHPVLKNCDGIDSIDNIGSAQSTVNYAVVLPADSQGVSIKITSGGNQIAETQLSPGLNFAAVTGQSSGAQKVELVSNGQTFMCADSPSNVPANPEMCNFNFVVVGLESSS</sequence>
<protein>
    <submittedName>
        <fullName evidence="3">Uncharacterized protein</fullName>
    </submittedName>
</protein>
<proteinExistence type="predicted"/>
<reference evidence="3" key="2">
    <citation type="journal article" date="2023" name="IMA Fungus">
        <title>Comparative genomic study of the Penicillium genus elucidates a diverse pangenome and 15 lateral gene transfer events.</title>
        <authorList>
            <person name="Petersen C."/>
            <person name="Sorensen T."/>
            <person name="Nielsen M.R."/>
            <person name="Sondergaard T.E."/>
            <person name="Sorensen J.L."/>
            <person name="Fitzpatrick D.A."/>
            <person name="Frisvad J.C."/>
            <person name="Nielsen K.L."/>
        </authorList>
    </citation>
    <scope>NUCLEOTIDE SEQUENCE</scope>
    <source>
        <strain evidence="3">IBT 19713</strain>
    </source>
</reference>
<feature type="compositionally biased region" description="Basic and acidic residues" evidence="1">
    <location>
        <begin position="79"/>
        <end position="93"/>
    </location>
</feature>
<dbReference type="InterPro" id="IPR005197">
    <property type="entry name" value="Glyco_hydro_71"/>
</dbReference>
<dbReference type="GeneID" id="83202530"/>
<evidence type="ECO:0000313" key="4">
    <source>
        <dbReference type="Proteomes" id="UP001150941"/>
    </source>
</evidence>
<dbReference type="GO" id="GO:0051118">
    <property type="term" value="F:glucan endo-1,3-alpha-glucosidase activity"/>
    <property type="evidence" value="ECO:0007669"/>
    <property type="project" value="InterPro"/>
</dbReference>
<gene>
    <name evidence="3" type="ORF">N7468_005931</name>
</gene>
<dbReference type="EMBL" id="JAPQKS010000004">
    <property type="protein sequence ID" value="KAJ5232975.1"/>
    <property type="molecule type" value="Genomic_DNA"/>
</dbReference>
<feature type="transmembrane region" description="Helical" evidence="2">
    <location>
        <begin position="33"/>
        <end position="54"/>
    </location>
</feature>
<keyword evidence="4" id="KW-1185">Reference proteome</keyword>
<dbReference type="AlphaFoldDB" id="A0A9W9TNF6"/>
<dbReference type="Proteomes" id="UP001150941">
    <property type="component" value="Unassembled WGS sequence"/>
</dbReference>
<dbReference type="Gene3D" id="3.20.20.80">
    <property type="entry name" value="Glycosidases"/>
    <property type="match status" value="1"/>
</dbReference>